<dbReference type="EMBL" id="JBEPMO010000002">
    <property type="protein sequence ID" value="MET3731065.1"/>
    <property type="molecule type" value="Genomic_DNA"/>
</dbReference>
<evidence type="ECO:0000256" key="1">
    <source>
        <dbReference type="SAM" id="SignalP"/>
    </source>
</evidence>
<dbReference type="InterPro" id="IPR038765">
    <property type="entry name" value="Papain-like_cys_pep_sf"/>
</dbReference>
<evidence type="ECO:0000259" key="2">
    <source>
        <dbReference type="Pfam" id="PF12969"/>
    </source>
</evidence>
<evidence type="ECO:0000313" key="4">
    <source>
        <dbReference type="Proteomes" id="UP001549146"/>
    </source>
</evidence>
<gene>
    <name evidence="3" type="ORF">ABID46_000624</name>
</gene>
<organism evidence="3 4">
    <name type="scientific">Moheibacter stercoris</name>
    <dbReference type="NCBI Taxonomy" id="1628251"/>
    <lineage>
        <taxon>Bacteria</taxon>
        <taxon>Pseudomonadati</taxon>
        <taxon>Bacteroidota</taxon>
        <taxon>Flavobacteriia</taxon>
        <taxon>Flavobacteriales</taxon>
        <taxon>Weeksellaceae</taxon>
        <taxon>Moheibacter</taxon>
    </lineage>
</organism>
<protein>
    <recommendedName>
        <fullName evidence="2">DUF3857 domain-containing protein</fullName>
    </recommendedName>
</protein>
<dbReference type="Pfam" id="PF12969">
    <property type="entry name" value="DUF3857"/>
    <property type="match status" value="1"/>
</dbReference>
<reference evidence="3 4" key="1">
    <citation type="submission" date="2024-06" db="EMBL/GenBank/DDBJ databases">
        <title>Genomic Encyclopedia of Type Strains, Phase IV (KMG-IV): sequencing the most valuable type-strain genomes for metagenomic binning, comparative biology and taxonomic classification.</title>
        <authorList>
            <person name="Goeker M."/>
        </authorList>
    </citation>
    <scope>NUCLEOTIDE SEQUENCE [LARGE SCALE GENOMIC DNA]</scope>
    <source>
        <strain evidence="3 4">DSM 29388</strain>
    </source>
</reference>
<dbReference type="InterPro" id="IPR024618">
    <property type="entry name" value="DUF3857"/>
</dbReference>
<name>A0ABV2LR61_9FLAO</name>
<feature type="domain" description="DUF3857" evidence="2">
    <location>
        <begin position="51"/>
        <end position="210"/>
    </location>
</feature>
<keyword evidence="1" id="KW-0732">Signal</keyword>
<feature type="chain" id="PRO_5045256773" description="DUF3857 domain-containing protein" evidence="1">
    <location>
        <begin position="19"/>
        <end position="630"/>
    </location>
</feature>
<evidence type="ECO:0000313" key="3">
    <source>
        <dbReference type="EMBL" id="MET3731065.1"/>
    </source>
</evidence>
<dbReference type="Gene3D" id="3.10.620.30">
    <property type="match status" value="1"/>
</dbReference>
<keyword evidence="4" id="KW-1185">Reference proteome</keyword>
<dbReference type="Proteomes" id="UP001549146">
    <property type="component" value="Unassembled WGS sequence"/>
</dbReference>
<accession>A0ABV2LR61</accession>
<dbReference type="Gene3D" id="2.60.40.3140">
    <property type="match status" value="1"/>
</dbReference>
<dbReference type="Gene3D" id="2.60.120.1130">
    <property type="match status" value="1"/>
</dbReference>
<dbReference type="RefSeq" id="WP_354506965.1">
    <property type="nucleotide sequence ID" value="NZ_JBEPMO010000002.1"/>
</dbReference>
<comment type="caution">
    <text evidence="3">The sequence shown here is derived from an EMBL/GenBank/DDBJ whole genome shotgun (WGS) entry which is preliminary data.</text>
</comment>
<feature type="signal peptide" evidence="1">
    <location>
        <begin position="1"/>
        <end position="18"/>
    </location>
</feature>
<dbReference type="SUPFAM" id="SSF54001">
    <property type="entry name" value="Cysteine proteinases"/>
    <property type="match status" value="1"/>
</dbReference>
<sequence>MKNLLTLLTLHFLFIAFAQNFTAIGIPEELSKNAYAVIRKDETIVNFLAPNKVERKKDFIITVIDRSGIDYAQAVEFYSPQMKINQLEVTYYDQWGKLIKKFKEKDFLDQSYIPNGQMYADYRVKYLNYVPTQYPFTVHIKSQITNTSTWIPSWTPLTRDHVSIESSTFTLNNPKNLKIHSKELNLKEYGIASQNPSESKIHYELKNQKPHALEDLMPVYSQIFPNVEFSAEEFEIDGVKGKFSNWSEMGKWYNQLLSGTQDLTPSQKSFFQNLVKDAKSDKEKVQILYKYLQNKTRYIGVQLGIGGLKPFPASYVESKSYGDCKALTNYMQSILDAVGIKSYYTIVQSGRREDFHTDFASIAQGDHVILYVPLENEDIWLETTSQQAAFNYLGSFTDNRNVLVIYPEGGKIMKTQKFPYQNNTEKTTGKFEVLPDGKMLGQFESVFGGLQYQQNMRVYFEPAKDQRRILMSRYSSLPNLTIQSYDLNNNWEEALFTQKLELESQQFSKLFGNNMTVNILPIGSLSSSLKKSNSRNYPFEIQYGSLDEMVFELKIPNHYKMDGVFEPIELTTEFGSYQLSLQQNSDQTFTITRKLTIKEGVYSKDKFNDYVEFRRKIASFDNSKILLEKI</sequence>
<proteinExistence type="predicted"/>